<dbReference type="InterPro" id="IPR011989">
    <property type="entry name" value="ARM-like"/>
</dbReference>
<dbReference type="OrthoDB" id="18190at2759"/>
<proteinExistence type="predicted"/>
<keyword evidence="3" id="KW-1185">Reference proteome</keyword>
<evidence type="ECO:0000313" key="3">
    <source>
        <dbReference type="Proteomes" id="UP000269721"/>
    </source>
</evidence>
<protein>
    <submittedName>
        <fullName evidence="2">Armadillo-type protein</fullName>
    </submittedName>
</protein>
<feature type="region of interest" description="Disordered" evidence="1">
    <location>
        <begin position="86"/>
        <end position="106"/>
    </location>
</feature>
<evidence type="ECO:0000313" key="2">
    <source>
        <dbReference type="EMBL" id="RKO87591.1"/>
    </source>
</evidence>
<name>A0A4P9W5B2_9FUNG</name>
<sequence length="827" mass="93258">MPLALDDASGPGRPICKALTRLILEIDLLWQELLVESKQCRDQRLCVHLNLKYLTNKILMIPSDLIKRLINRKRILWKPQEILDKESKKNADRGRVPDLDEPGRSEKLRHTQDIPALNPQRDPYSAWEPVICAATPMAPSPGWLGSDRPRRMGWQAERSGTPTCESHPDSQDQSYLHLMEYLPPNTKETLLAAGEGFWSEPSEHLALSHLQVFSALVLDPSANIQGRVAALSKFRNATTFPLFDGADEKQAAKLVSMLMDADDATRSSSIAMARSMAATRLKVPYLTSTAHPQRTDFQQLLSNFLQDPDEKTRACASRSLMTLWSTGVTPDASWYTRLSAMLKDDDEEIRASIMDIMWEIVRTNPDLRLGQQIKGKKIVRLTDDAFVKFCDMTNDSSERVRAKVSRILHIMLHLVYVRHKRRRIVSQIALPTLLQAFLLLGRFRNVTGVVLQQTLSKQLMSMKRQFDSRDQKQASDFDLETSGGDLLLDAASCGAFIHGLEDEYEEVRNSAVGEFSIGNGSFLGAEDAACALSLESEDFALKCLDFLVGALMLPKFASVPRFELMPPLHPHTLIPYPHELIPVLRFFADMFNDEMAAVRLNAVHSLRKIALRHTIVLDDEQLQTVLIVLQDASASVRDGAHRGLGLIKVRNPPAVGVLLALLVKDFLRFPEDTLSVYQALYEIGRNHKDLIEPLIPTLLRFDKQFLPQEVDLEDQTRKSFAYWSPWTGSVIQRERHFLSMYSVLIPDIANLMLIFGGCDANKNLAKVLPAYVATQAMYVRDKFASCFSASKVSRLLIIFLEAFLHACRGLTYVFICMLGRVNRICFG</sequence>
<dbReference type="InterPro" id="IPR016024">
    <property type="entry name" value="ARM-type_fold"/>
</dbReference>
<organism evidence="2 3">
    <name type="scientific">Blyttiomyces helicus</name>
    <dbReference type="NCBI Taxonomy" id="388810"/>
    <lineage>
        <taxon>Eukaryota</taxon>
        <taxon>Fungi</taxon>
        <taxon>Fungi incertae sedis</taxon>
        <taxon>Chytridiomycota</taxon>
        <taxon>Chytridiomycota incertae sedis</taxon>
        <taxon>Chytridiomycetes</taxon>
        <taxon>Chytridiomycetes incertae sedis</taxon>
        <taxon>Blyttiomyces</taxon>
    </lineage>
</organism>
<dbReference type="Gene3D" id="1.25.10.10">
    <property type="entry name" value="Leucine-rich Repeat Variant"/>
    <property type="match status" value="2"/>
</dbReference>
<evidence type="ECO:0000256" key="1">
    <source>
        <dbReference type="SAM" id="MobiDB-lite"/>
    </source>
</evidence>
<dbReference type="PANTHER" id="PTHR20938">
    <property type="entry name" value="INTEGRATOR COMPLEX SUBUNIT 4"/>
    <property type="match status" value="1"/>
</dbReference>
<dbReference type="AlphaFoldDB" id="A0A4P9W5B2"/>
<gene>
    <name evidence="2" type="ORF">BDK51DRAFT_39251</name>
</gene>
<accession>A0A4P9W5B2</accession>
<reference evidence="3" key="1">
    <citation type="journal article" date="2018" name="Nat. Microbiol.">
        <title>Leveraging single-cell genomics to expand the fungal tree of life.</title>
        <authorList>
            <person name="Ahrendt S.R."/>
            <person name="Quandt C.A."/>
            <person name="Ciobanu D."/>
            <person name="Clum A."/>
            <person name="Salamov A."/>
            <person name="Andreopoulos B."/>
            <person name="Cheng J.F."/>
            <person name="Woyke T."/>
            <person name="Pelin A."/>
            <person name="Henrissat B."/>
            <person name="Reynolds N.K."/>
            <person name="Benny G.L."/>
            <person name="Smith M.E."/>
            <person name="James T.Y."/>
            <person name="Grigoriev I.V."/>
        </authorList>
    </citation>
    <scope>NUCLEOTIDE SEQUENCE [LARGE SCALE GENOMIC DNA]</scope>
</reference>
<dbReference type="SUPFAM" id="SSF48371">
    <property type="entry name" value="ARM repeat"/>
    <property type="match status" value="1"/>
</dbReference>
<dbReference type="PANTHER" id="PTHR20938:SF0">
    <property type="entry name" value="INTEGRATOR COMPLEX SUBUNIT 4"/>
    <property type="match status" value="1"/>
</dbReference>
<dbReference type="Proteomes" id="UP000269721">
    <property type="component" value="Unassembled WGS sequence"/>
</dbReference>
<dbReference type="EMBL" id="KZ997307">
    <property type="protein sequence ID" value="RKO87591.1"/>
    <property type="molecule type" value="Genomic_DNA"/>
</dbReference>